<proteinExistence type="predicted"/>
<evidence type="ECO:0000313" key="2">
    <source>
        <dbReference type="Proteomes" id="UP001249851"/>
    </source>
</evidence>
<name>A0AAD9Q7D9_ACRCE</name>
<reference evidence="1" key="2">
    <citation type="journal article" date="2023" name="Science">
        <title>Genomic signatures of disease resistance in endangered staghorn corals.</title>
        <authorList>
            <person name="Vollmer S.V."/>
            <person name="Selwyn J.D."/>
            <person name="Despard B.A."/>
            <person name="Roesel C.L."/>
        </authorList>
    </citation>
    <scope>NUCLEOTIDE SEQUENCE</scope>
    <source>
        <strain evidence="1">K2</strain>
    </source>
</reference>
<reference evidence="1" key="1">
    <citation type="journal article" date="2023" name="G3 (Bethesda)">
        <title>Whole genome assembly and annotation of the endangered Caribbean coral Acropora cervicornis.</title>
        <authorList>
            <person name="Selwyn J.D."/>
            <person name="Vollmer S.V."/>
        </authorList>
    </citation>
    <scope>NUCLEOTIDE SEQUENCE</scope>
    <source>
        <strain evidence="1">K2</strain>
    </source>
</reference>
<dbReference type="Proteomes" id="UP001249851">
    <property type="component" value="Unassembled WGS sequence"/>
</dbReference>
<dbReference type="EMBL" id="JARQWQ010000058">
    <property type="protein sequence ID" value="KAK2556065.1"/>
    <property type="molecule type" value="Genomic_DNA"/>
</dbReference>
<organism evidence="1 2">
    <name type="scientific">Acropora cervicornis</name>
    <name type="common">Staghorn coral</name>
    <dbReference type="NCBI Taxonomy" id="6130"/>
    <lineage>
        <taxon>Eukaryota</taxon>
        <taxon>Metazoa</taxon>
        <taxon>Cnidaria</taxon>
        <taxon>Anthozoa</taxon>
        <taxon>Hexacorallia</taxon>
        <taxon>Scleractinia</taxon>
        <taxon>Astrocoeniina</taxon>
        <taxon>Acroporidae</taxon>
        <taxon>Acropora</taxon>
    </lineage>
</organism>
<gene>
    <name evidence="1" type="ORF">P5673_022079</name>
</gene>
<accession>A0AAD9Q7D9</accession>
<sequence length="258" mass="28787">MVVFEWMKLMPLESYVLRTTKILFMDAPEQRMAKLSKRFPAGNFPNIKGWLVHVKSLLQWLQDVWMVSIVPDCEIERVGLFAKHQWQVTKLNTLSEGEHAESCSALSVCIAISTTSVVSVCVLASRNTDSTSVFSVWGGIAPEALLGLFVELQHKTPQSPRKLTLLQSPVVLRFLDSESEAIKYSENSAKQEAEFAPNAWGRSRFGIFLPKKAVLAEANYGPFLFSLGPTHGSNKGEINFSTCANDRRIRSTLKGIHS</sequence>
<comment type="caution">
    <text evidence="1">The sequence shown here is derived from an EMBL/GenBank/DDBJ whole genome shotgun (WGS) entry which is preliminary data.</text>
</comment>
<evidence type="ECO:0000313" key="1">
    <source>
        <dbReference type="EMBL" id="KAK2556065.1"/>
    </source>
</evidence>
<dbReference type="AlphaFoldDB" id="A0AAD9Q7D9"/>
<keyword evidence="2" id="KW-1185">Reference proteome</keyword>
<protein>
    <submittedName>
        <fullName evidence="1">Uncharacterized protein</fullName>
    </submittedName>
</protein>